<protein>
    <submittedName>
        <fullName evidence="16">Mamu class II histocompatibility antigen, DR alpha chain-like</fullName>
    </submittedName>
</protein>
<proteinExistence type="inferred from homology"/>
<dbReference type="Pfam" id="PF07654">
    <property type="entry name" value="C1-set"/>
    <property type="match status" value="1"/>
</dbReference>
<feature type="transmembrane region" description="Helical" evidence="12">
    <location>
        <begin position="221"/>
        <end position="239"/>
    </location>
</feature>
<keyword evidence="7" id="KW-1064">Adaptive immunity</keyword>
<dbReference type="RefSeq" id="XP_033779817.1">
    <property type="nucleotide sequence ID" value="XM_033923926.1"/>
</dbReference>
<keyword evidence="15" id="KW-1185">Reference proteome</keyword>
<evidence type="ECO:0000256" key="3">
    <source>
        <dbReference type="ARBA" id="ARBA00022692"/>
    </source>
</evidence>
<keyword evidence="6 12" id="KW-1133">Transmembrane helix</keyword>
<dbReference type="InterPro" id="IPR011162">
    <property type="entry name" value="MHC_I/II-like_Ag-recog"/>
</dbReference>
<dbReference type="SMART" id="SM00407">
    <property type="entry name" value="IGc1"/>
    <property type="match status" value="1"/>
</dbReference>
<dbReference type="InterPro" id="IPR014745">
    <property type="entry name" value="MHC_II_a/b_N"/>
</dbReference>
<dbReference type="InterPro" id="IPR001003">
    <property type="entry name" value="MHC_II_a_N"/>
</dbReference>
<evidence type="ECO:0000256" key="2">
    <source>
        <dbReference type="ARBA" id="ARBA00007394"/>
    </source>
</evidence>
<feature type="chain" id="PRO_5028340037" evidence="13">
    <location>
        <begin position="26"/>
        <end position="250"/>
    </location>
</feature>
<evidence type="ECO:0000313" key="15">
    <source>
        <dbReference type="Proteomes" id="UP000515159"/>
    </source>
</evidence>
<dbReference type="Pfam" id="PF00993">
    <property type="entry name" value="MHC_II_alpha"/>
    <property type="match status" value="1"/>
</dbReference>
<keyword evidence="5" id="KW-0391">Immunity</keyword>
<accession>A0A6P8NTW7</accession>
<dbReference type="GeneID" id="117350035"/>
<dbReference type="GO" id="GO:0042613">
    <property type="term" value="C:MHC class II protein complex"/>
    <property type="evidence" value="ECO:0007669"/>
    <property type="project" value="UniProtKB-KW"/>
</dbReference>
<dbReference type="SUPFAM" id="SSF54452">
    <property type="entry name" value="MHC antigen-recognition domain"/>
    <property type="match status" value="1"/>
</dbReference>
<dbReference type="AlphaFoldDB" id="A0A6P8NTW7"/>
<dbReference type="PROSITE" id="PS00290">
    <property type="entry name" value="IG_MHC"/>
    <property type="match status" value="1"/>
</dbReference>
<comment type="similarity">
    <text evidence="2">Belongs to the MHC class II family.</text>
</comment>
<evidence type="ECO:0000256" key="13">
    <source>
        <dbReference type="SAM" id="SignalP"/>
    </source>
</evidence>
<dbReference type="Proteomes" id="UP000515159">
    <property type="component" value="Chromosome 16"/>
</dbReference>
<comment type="subcellular location">
    <subcellularLocation>
        <location evidence="1">Membrane</location>
        <topology evidence="1">Single-pass type I membrane protein</topology>
    </subcellularLocation>
</comment>
<dbReference type="Gene3D" id="3.10.320.10">
    <property type="entry name" value="Class II Histocompatibility Antigen, M Beta Chain, Chain B, domain 1"/>
    <property type="match status" value="1"/>
</dbReference>
<sequence length="250" mass="28281">MAGSRAGAMPVLGLIALIWVQGSSTVEVGHMLLQSEMVQTRNPTGEFMFEFDKDEIFYVDLEKKQTVWRLPQFAEFTSFEAAAALGNLAVDKFNLGIWIERSKNTSAIPVPPEVSVFSRYPVELGEPNVLICFMNKFFPPSINVTWYKNKMPVVEGVQETDFYPREDGSFRKFHYLTFIPNEEDIYTCSVDHWGLEQTMNKKWDAEVASQPSETSETLVCALGLAFGIIGMIVGTILTIKGMRRNGEQRR</sequence>
<keyword evidence="8 12" id="KW-0472">Membrane</keyword>
<dbReference type="InterPro" id="IPR007110">
    <property type="entry name" value="Ig-like_dom"/>
</dbReference>
<dbReference type="PANTHER" id="PTHR19944:SF86">
    <property type="entry name" value="HLA CLASS II HISTOCOMPATIBILITY ANTIGEN, DR ALPHA CHAIN"/>
    <property type="match status" value="1"/>
</dbReference>
<feature type="domain" description="Ig-like" evidence="14">
    <location>
        <begin position="112"/>
        <end position="208"/>
    </location>
</feature>
<evidence type="ECO:0000259" key="14">
    <source>
        <dbReference type="PROSITE" id="PS50835"/>
    </source>
</evidence>
<evidence type="ECO:0000313" key="16">
    <source>
        <dbReference type="RefSeq" id="XP_033779817.1"/>
    </source>
</evidence>
<organism evidence="15 16">
    <name type="scientific">Geotrypetes seraphini</name>
    <name type="common">Gaboon caecilian</name>
    <name type="synonym">Caecilia seraphini</name>
    <dbReference type="NCBI Taxonomy" id="260995"/>
    <lineage>
        <taxon>Eukaryota</taxon>
        <taxon>Metazoa</taxon>
        <taxon>Chordata</taxon>
        <taxon>Craniata</taxon>
        <taxon>Vertebrata</taxon>
        <taxon>Euteleostomi</taxon>
        <taxon>Amphibia</taxon>
        <taxon>Gymnophiona</taxon>
        <taxon>Geotrypetes</taxon>
    </lineage>
</organism>
<dbReference type="InterPro" id="IPR050160">
    <property type="entry name" value="MHC/Immunoglobulin"/>
</dbReference>
<dbReference type="GO" id="GO:0002504">
    <property type="term" value="P:antigen processing and presentation of peptide or polysaccharide antigen via MHC class II"/>
    <property type="evidence" value="ECO:0007669"/>
    <property type="project" value="UniProtKB-KW"/>
</dbReference>
<dbReference type="PANTHER" id="PTHR19944">
    <property type="entry name" value="MHC CLASS II-RELATED"/>
    <property type="match status" value="1"/>
</dbReference>
<evidence type="ECO:0000256" key="9">
    <source>
        <dbReference type="ARBA" id="ARBA00023157"/>
    </source>
</evidence>
<name>A0A6P8NTW7_GEOSA</name>
<dbReference type="InterPro" id="IPR013783">
    <property type="entry name" value="Ig-like_fold"/>
</dbReference>
<keyword evidence="4 13" id="KW-0732">Signal</keyword>
<feature type="signal peptide" evidence="13">
    <location>
        <begin position="1"/>
        <end position="25"/>
    </location>
</feature>
<evidence type="ECO:0000256" key="5">
    <source>
        <dbReference type="ARBA" id="ARBA00022859"/>
    </source>
</evidence>
<dbReference type="InterPro" id="IPR003006">
    <property type="entry name" value="Ig/MHC_CS"/>
</dbReference>
<dbReference type="FunCoup" id="A0A6P8NTW7">
    <property type="interactions" value="573"/>
</dbReference>
<dbReference type="InterPro" id="IPR003597">
    <property type="entry name" value="Ig_C1-set"/>
</dbReference>
<dbReference type="Gene3D" id="2.60.40.10">
    <property type="entry name" value="Immunoglobulins"/>
    <property type="match status" value="1"/>
</dbReference>
<evidence type="ECO:0000256" key="6">
    <source>
        <dbReference type="ARBA" id="ARBA00022989"/>
    </source>
</evidence>
<gene>
    <name evidence="16" type="primary">LOC117350035</name>
</gene>
<evidence type="ECO:0000256" key="8">
    <source>
        <dbReference type="ARBA" id="ARBA00023136"/>
    </source>
</evidence>
<dbReference type="InterPro" id="IPR036179">
    <property type="entry name" value="Ig-like_dom_sf"/>
</dbReference>
<evidence type="ECO:0000256" key="10">
    <source>
        <dbReference type="ARBA" id="ARBA00023180"/>
    </source>
</evidence>
<evidence type="ECO:0000256" key="12">
    <source>
        <dbReference type="SAM" id="Phobius"/>
    </source>
</evidence>
<dbReference type="SMART" id="SM00920">
    <property type="entry name" value="MHC_II_alpha"/>
    <property type="match status" value="1"/>
</dbReference>
<evidence type="ECO:0000256" key="7">
    <source>
        <dbReference type="ARBA" id="ARBA00023130"/>
    </source>
</evidence>
<keyword evidence="9" id="KW-1015">Disulfide bond</keyword>
<dbReference type="SUPFAM" id="SSF48726">
    <property type="entry name" value="Immunoglobulin"/>
    <property type="match status" value="1"/>
</dbReference>
<evidence type="ECO:0000256" key="11">
    <source>
        <dbReference type="ARBA" id="ARBA00023182"/>
    </source>
</evidence>
<dbReference type="GO" id="GO:0002250">
    <property type="term" value="P:adaptive immune response"/>
    <property type="evidence" value="ECO:0007669"/>
    <property type="project" value="UniProtKB-KW"/>
</dbReference>
<dbReference type="KEGG" id="gsh:117350035"/>
<evidence type="ECO:0000256" key="1">
    <source>
        <dbReference type="ARBA" id="ARBA00004479"/>
    </source>
</evidence>
<evidence type="ECO:0000256" key="4">
    <source>
        <dbReference type="ARBA" id="ARBA00022729"/>
    </source>
</evidence>
<keyword evidence="11" id="KW-0491">MHC II</keyword>
<dbReference type="InParanoid" id="A0A6P8NTW7"/>
<dbReference type="CDD" id="cd05767">
    <property type="entry name" value="IgC1_MHC_II_alpha"/>
    <property type="match status" value="1"/>
</dbReference>
<reference evidence="16" key="1">
    <citation type="submission" date="2025-08" db="UniProtKB">
        <authorList>
            <consortium name="RefSeq"/>
        </authorList>
    </citation>
    <scope>IDENTIFICATION</scope>
</reference>
<dbReference type="PROSITE" id="PS50835">
    <property type="entry name" value="IG_LIKE"/>
    <property type="match status" value="1"/>
</dbReference>
<keyword evidence="3 12" id="KW-0812">Transmembrane</keyword>
<dbReference type="OrthoDB" id="8925804at2759"/>
<keyword evidence="10" id="KW-0325">Glycoprotein</keyword>